<feature type="signal peptide" evidence="4">
    <location>
        <begin position="1"/>
        <end position="23"/>
    </location>
</feature>
<dbReference type="Gene3D" id="3.40.50.2300">
    <property type="match status" value="2"/>
</dbReference>
<name>A0A286DRF9_9GAMM</name>
<evidence type="ECO:0000313" key="7">
    <source>
        <dbReference type="Proteomes" id="UP000219271"/>
    </source>
</evidence>
<evidence type="ECO:0000313" key="6">
    <source>
        <dbReference type="EMBL" id="SOD61144.1"/>
    </source>
</evidence>
<evidence type="ECO:0000256" key="1">
    <source>
        <dbReference type="ARBA" id="ARBA00004196"/>
    </source>
</evidence>
<dbReference type="InterPro" id="IPR025997">
    <property type="entry name" value="SBP_2_dom"/>
</dbReference>
<dbReference type="GO" id="GO:0055085">
    <property type="term" value="P:transmembrane transport"/>
    <property type="evidence" value="ECO:0007669"/>
    <property type="project" value="UniProtKB-ARBA"/>
</dbReference>
<dbReference type="SUPFAM" id="SSF53822">
    <property type="entry name" value="Periplasmic binding protein-like I"/>
    <property type="match status" value="1"/>
</dbReference>
<sequence length="311" mass="33388">MRNPTKKLITLLCMLPLSGSLFAATPQIGVAMSAFDDNWLTILRSAIADEAKKEGAAVQMEDGKNEVGTQLNQIQNFAASSLQAIIVNPVDSTAVQSITDEAKEADIPLVYVNREPANIAMLPDNQAFVGSSEIEGGTLQGKEVCRLLNGKGNVLIMQGDLAQQSAVLRTQAVEDVFKKAPCDGIKVVDKQVAKWTRTGGNNLMTNWLSTNLKFDAVVANNDEMALGAIQALHASNRDMKTVVVAGIDATVDALNAMKAGDLDVTVFQDATAQGREAMVTAMKLVKGEKVPKRVLIPYQLVTPANMNQFMK</sequence>
<evidence type="ECO:0000256" key="4">
    <source>
        <dbReference type="SAM" id="SignalP"/>
    </source>
</evidence>
<evidence type="ECO:0000259" key="5">
    <source>
        <dbReference type="Pfam" id="PF13407"/>
    </source>
</evidence>
<dbReference type="InterPro" id="IPR028082">
    <property type="entry name" value="Peripla_BP_I"/>
</dbReference>
<proteinExistence type="inferred from homology"/>
<dbReference type="OrthoDB" id="9813037at2"/>
<dbReference type="CDD" id="cd06301">
    <property type="entry name" value="PBP1_rhizopine_binding-like"/>
    <property type="match status" value="1"/>
</dbReference>
<dbReference type="Proteomes" id="UP000219271">
    <property type="component" value="Unassembled WGS sequence"/>
</dbReference>
<dbReference type="AlphaFoldDB" id="A0A286DRF9"/>
<keyword evidence="3 4" id="KW-0732">Signal</keyword>
<organism evidence="6 7">
    <name type="scientific">Candidatus Pantoea floridensis</name>
    <dbReference type="NCBI Taxonomy" id="1938870"/>
    <lineage>
        <taxon>Bacteria</taxon>
        <taxon>Pseudomonadati</taxon>
        <taxon>Pseudomonadota</taxon>
        <taxon>Gammaproteobacteria</taxon>
        <taxon>Enterobacterales</taxon>
        <taxon>Erwiniaceae</taxon>
        <taxon>Pantoea</taxon>
    </lineage>
</organism>
<dbReference type="EMBL" id="OCMY01000003">
    <property type="protein sequence ID" value="SOD61144.1"/>
    <property type="molecule type" value="Genomic_DNA"/>
</dbReference>
<reference evidence="7" key="1">
    <citation type="submission" date="2017-09" db="EMBL/GenBank/DDBJ databases">
        <authorList>
            <person name="Varghese N."/>
            <person name="Submissions S."/>
        </authorList>
    </citation>
    <scope>NUCLEOTIDE SEQUENCE [LARGE SCALE GENOMIC DNA]</scope>
    <source>
        <strain evidence="7">JKS000234</strain>
    </source>
</reference>
<keyword evidence="7" id="KW-1185">Reference proteome</keyword>
<evidence type="ECO:0000256" key="2">
    <source>
        <dbReference type="ARBA" id="ARBA00007639"/>
    </source>
</evidence>
<comment type="similarity">
    <text evidence="2">Belongs to the bacterial solute-binding protein 2 family.</text>
</comment>
<dbReference type="RefSeq" id="WP_097098407.1">
    <property type="nucleotide sequence ID" value="NZ_OCMY01000003.1"/>
</dbReference>
<accession>A0A286DRF9</accession>
<dbReference type="PANTHER" id="PTHR46847">
    <property type="entry name" value="D-ALLOSE-BINDING PERIPLASMIC PROTEIN-RELATED"/>
    <property type="match status" value="1"/>
</dbReference>
<dbReference type="PANTHER" id="PTHR46847:SF1">
    <property type="entry name" value="D-ALLOSE-BINDING PERIPLASMIC PROTEIN-RELATED"/>
    <property type="match status" value="1"/>
</dbReference>
<evidence type="ECO:0000256" key="3">
    <source>
        <dbReference type="ARBA" id="ARBA00022729"/>
    </source>
</evidence>
<gene>
    <name evidence="6" type="ORF">SAMN06273570_4985</name>
</gene>
<comment type="subcellular location">
    <subcellularLocation>
        <location evidence="1">Cell envelope</location>
    </subcellularLocation>
</comment>
<feature type="chain" id="PRO_5012854895" evidence="4">
    <location>
        <begin position="24"/>
        <end position="311"/>
    </location>
</feature>
<dbReference type="Pfam" id="PF13407">
    <property type="entry name" value="Peripla_BP_4"/>
    <property type="match status" value="1"/>
</dbReference>
<protein>
    <submittedName>
        <fullName evidence="6">Monosaccharide ABC transporter substrate-binding protein, CUT2 family</fullName>
    </submittedName>
</protein>
<dbReference type="GO" id="GO:0030246">
    <property type="term" value="F:carbohydrate binding"/>
    <property type="evidence" value="ECO:0007669"/>
    <property type="project" value="UniProtKB-ARBA"/>
</dbReference>
<dbReference type="GO" id="GO:0030313">
    <property type="term" value="C:cell envelope"/>
    <property type="evidence" value="ECO:0007669"/>
    <property type="project" value="UniProtKB-SubCell"/>
</dbReference>
<feature type="domain" description="Periplasmic binding protein" evidence="5">
    <location>
        <begin position="28"/>
        <end position="289"/>
    </location>
</feature>